<dbReference type="OMA" id="MGCCKSC"/>
<dbReference type="Proteomes" id="UP000024404">
    <property type="component" value="Unassembled WGS sequence"/>
</dbReference>
<accession>A0A8R1TZ03</accession>
<evidence type="ECO:0000313" key="1">
    <source>
        <dbReference type="EnsemblMetazoa" id="OVOC7249.1"/>
    </source>
</evidence>
<evidence type="ECO:0000313" key="2">
    <source>
        <dbReference type="Proteomes" id="UP000024404"/>
    </source>
</evidence>
<proteinExistence type="predicted"/>
<dbReference type="EnsemblMetazoa" id="OVOC7249.1">
    <property type="protein sequence ID" value="OVOC7249.1"/>
    <property type="gene ID" value="WBGene00244058"/>
</dbReference>
<keyword evidence="2" id="KW-1185">Reference proteome</keyword>
<organism evidence="1 2">
    <name type="scientific">Onchocerca volvulus</name>
    <dbReference type="NCBI Taxonomy" id="6282"/>
    <lineage>
        <taxon>Eukaryota</taxon>
        <taxon>Metazoa</taxon>
        <taxon>Ecdysozoa</taxon>
        <taxon>Nematoda</taxon>
        <taxon>Chromadorea</taxon>
        <taxon>Rhabditida</taxon>
        <taxon>Spirurina</taxon>
        <taxon>Spiruromorpha</taxon>
        <taxon>Filarioidea</taxon>
        <taxon>Onchocercidae</taxon>
        <taxon>Onchocerca</taxon>
    </lineage>
</organism>
<reference evidence="2" key="1">
    <citation type="submission" date="2013-10" db="EMBL/GenBank/DDBJ databases">
        <title>Genome sequencing of Onchocerca volvulus.</title>
        <authorList>
            <person name="Cotton J."/>
            <person name="Tsai J."/>
            <person name="Stanley E."/>
            <person name="Tracey A."/>
            <person name="Holroyd N."/>
            <person name="Lustigman S."/>
            <person name="Berriman M."/>
        </authorList>
    </citation>
    <scope>NUCLEOTIDE SEQUENCE</scope>
</reference>
<dbReference type="EMBL" id="CMVM020000191">
    <property type="status" value="NOT_ANNOTATED_CDS"/>
    <property type="molecule type" value="Genomic_DNA"/>
</dbReference>
<sequence length="230" mass="26196">MFMGCCKSCQVLSKLEWLITLKGQLTARTKFGLIRHDTSVHREKMKSYFDTFYFMFQRNLVNVPTCESSTYDLIPVSLGNSVGFAGAVDRLDWESLFLRTTAPARQTVNYSGWYTSAIANTYKKNHCMNSYSSETKTVCLIYVLSTKYYGYECCCYGSKIPQCQERIRDAIIIGRSVGVFRGWKIACIIDEDSIGNGSKVNFTTDGIEFKGDVHTLLFGMEREVIKFIFS</sequence>
<dbReference type="AlphaFoldDB" id="A0A8R1TZ03"/>
<name>A0A8R1TZ03_ONCVO</name>
<protein>
    <submittedName>
        <fullName evidence="1">Uncharacterized protein</fullName>
    </submittedName>
</protein>
<reference evidence="1" key="2">
    <citation type="submission" date="2022-06" db="UniProtKB">
        <authorList>
            <consortium name="EnsemblMetazoa"/>
        </authorList>
    </citation>
    <scope>IDENTIFICATION</scope>
</reference>